<keyword evidence="4" id="KW-1185">Reference proteome</keyword>
<evidence type="ECO:0000313" key="3">
    <source>
        <dbReference type="EMBL" id="KAF2238476.1"/>
    </source>
</evidence>
<evidence type="ECO:0000256" key="2">
    <source>
        <dbReference type="SAM" id="Phobius"/>
    </source>
</evidence>
<dbReference type="OrthoDB" id="5593235at2759"/>
<proteinExistence type="predicted"/>
<dbReference type="EMBL" id="ML991775">
    <property type="protein sequence ID" value="KAF2238476.1"/>
    <property type="molecule type" value="Genomic_DNA"/>
</dbReference>
<gene>
    <name evidence="3" type="ORF">EV356DRAFT_261929</name>
</gene>
<protein>
    <submittedName>
        <fullName evidence="3">Uncharacterized protein</fullName>
    </submittedName>
</protein>
<sequence>MITENSSVQMSEDREKGQPWSYPKYRVWFPWRWFERGRILWIALFLLGLFSILYFISWLSKDHELLAKLAKLDAFGRHSAALQSTKKPDNFPIVAVVFYGRRQFVDILDCYLQRNLARNGGYLDEVVFAVHTHNEDDIDWLDGVVERTAGYRKIDVRSSNYGQIWEDHLSDPATLYIKLDDDITYIHDEAIPHLVQTLQAHPESYAITANAINSVSGSWIHYHRNAILPYLPEPFSPHLSEEQNGSSWRASELPNYPEEEYPPSDVFNLELDAPRVDHRWLPLRRNGKNIHKTPINSAAQDDFGPGQKRWSIAAQQHYSFLANLEDDRVDRYYFGDESSGELWNLQNKRYSINFVAIWGATVAASNVTADDELSIAVTNPTNMGRPFFIDSRAIVSHYAYGPQRDQLLKTDLLDRYRALANENACRVGNQKTAISFDSLKPREKEDKPHPKEDLRQPQR</sequence>
<feature type="transmembrane region" description="Helical" evidence="2">
    <location>
        <begin position="39"/>
        <end position="59"/>
    </location>
</feature>
<keyword evidence="2" id="KW-0472">Membrane</keyword>
<dbReference type="AlphaFoldDB" id="A0A6A6HK30"/>
<feature type="region of interest" description="Disordered" evidence="1">
    <location>
        <begin position="435"/>
        <end position="459"/>
    </location>
</feature>
<keyword evidence="2" id="KW-1133">Transmembrane helix</keyword>
<keyword evidence="2" id="KW-0812">Transmembrane</keyword>
<evidence type="ECO:0000313" key="4">
    <source>
        <dbReference type="Proteomes" id="UP000800092"/>
    </source>
</evidence>
<dbReference type="Proteomes" id="UP000800092">
    <property type="component" value="Unassembled WGS sequence"/>
</dbReference>
<evidence type="ECO:0000256" key="1">
    <source>
        <dbReference type="SAM" id="MobiDB-lite"/>
    </source>
</evidence>
<name>A0A6A6HK30_VIRVR</name>
<reference evidence="3" key="1">
    <citation type="journal article" date="2020" name="Stud. Mycol.">
        <title>101 Dothideomycetes genomes: a test case for predicting lifestyles and emergence of pathogens.</title>
        <authorList>
            <person name="Haridas S."/>
            <person name="Albert R."/>
            <person name="Binder M."/>
            <person name="Bloem J."/>
            <person name="Labutti K."/>
            <person name="Salamov A."/>
            <person name="Andreopoulos B."/>
            <person name="Baker S."/>
            <person name="Barry K."/>
            <person name="Bills G."/>
            <person name="Bluhm B."/>
            <person name="Cannon C."/>
            <person name="Castanera R."/>
            <person name="Culley D."/>
            <person name="Daum C."/>
            <person name="Ezra D."/>
            <person name="Gonzalez J."/>
            <person name="Henrissat B."/>
            <person name="Kuo A."/>
            <person name="Liang C."/>
            <person name="Lipzen A."/>
            <person name="Lutzoni F."/>
            <person name="Magnuson J."/>
            <person name="Mondo S."/>
            <person name="Nolan M."/>
            <person name="Ohm R."/>
            <person name="Pangilinan J."/>
            <person name="Park H.-J."/>
            <person name="Ramirez L."/>
            <person name="Alfaro M."/>
            <person name="Sun H."/>
            <person name="Tritt A."/>
            <person name="Yoshinaga Y."/>
            <person name="Zwiers L.-H."/>
            <person name="Turgeon B."/>
            <person name="Goodwin S."/>
            <person name="Spatafora J."/>
            <person name="Crous P."/>
            <person name="Grigoriev I."/>
        </authorList>
    </citation>
    <scope>NUCLEOTIDE SEQUENCE</scope>
    <source>
        <strain evidence="3">Tuck. ex Michener</strain>
    </source>
</reference>
<accession>A0A6A6HK30</accession>
<organism evidence="3 4">
    <name type="scientific">Viridothelium virens</name>
    <name type="common">Speckled blister lichen</name>
    <name type="synonym">Trypethelium virens</name>
    <dbReference type="NCBI Taxonomy" id="1048519"/>
    <lineage>
        <taxon>Eukaryota</taxon>
        <taxon>Fungi</taxon>
        <taxon>Dikarya</taxon>
        <taxon>Ascomycota</taxon>
        <taxon>Pezizomycotina</taxon>
        <taxon>Dothideomycetes</taxon>
        <taxon>Dothideomycetes incertae sedis</taxon>
        <taxon>Trypetheliales</taxon>
        <taxon>Trypetheliaceae</taxon>
        <taxon>Viridothelium</taxon>
    </lineage>
</organism>
<feature type="compositionally biased region" description="Basic and acidic residues" evidence="1">
    <location>
        <begin position="439"/>
        <end position="459"/>
    </location>
</feature>